<feature type="transmembrane region" description="Helical" evidence="2">
    <location>
        <begin position="103"/>
        <end position="125"/>
    </location>
</feature>
<evidence type="ECO:0000256" key="1">
    <source>
        <dbReference type="SAM" id="MobiDB-lite"/>
    </source>
</evidence>
<accession>L9KHD9</accession>
<protein>
    <recommendedName>
        <fullName evidence="6">Type III endosome membrane protein TEMP</fullName>
    </recommendedName>
</protein>
<evidence type="ECO:0000313" key="5">
    <source>
        <dbReference type="Proteomes" id="UP000011518"/>
    </source>
</evidence>
<evidence type="ECO:0000313" key="4">
    <source>
        <dbReference type="EMBL" id="ELW62131.1"/>
    </source>
</evidence>
<feature type="signal peptide" evidence="3">
    <location>
        <begin position="1"/>
        <end position="18"/>
    </location>
</feature>
<organism evidence="4 5">
    <name type="scientific">Tupaia chinensis</name>
    <name type="common">Chinese tree shrew</name>
    <name type="synonym">Tupaia belangeri chinensis</name>
    <dbReference type="NCBI Taxonomy" id="246437"/>
    <lineage>
        <taxon>Eukaryota</taxon>
        <taxon>Metazoa</taxon>
        <taxon>Chordata</taxon>
        <taxon>Craniata</taxon>
        <taxon>Vertebrata</taxon>
        <taxon>Euteleostomi</taxon>
        <taxon>Mammalia</taxon>
        <taxon>Eutheria</taxon>
        <taxon>Euarchontoglires</taxon>
        <taxon>Scandentia</taxon>
        <taxon>Tupaiidae</taxon>
        <taxon>Tupaia</taxon>
    </lineage>
</organism>
<reference evidence="5" key="2">
    <citation type="journal article" date="2013" name="Nat. Commun.">
        <title>Genome of the Chinese tree shrew.</title>
        <authorList>
            <person name="Fan Y."/>
            <person name="Huang Z.Y."/>
            <person name="Cao C.C."/>
            <person name="Chen C.S."/>
            <person name="Chen Y.X."/>
            <person name="Fan D.D."/>
            <person name="He J."/>
            <person name="Hou H.L."/>
            <person name="Hu L."/>
            <person name="Hu X.T."/>
            <person name="Jiang X.T."/>
            <person name="Lai R."/>
            <person name="Lang Y.S."/>
            <person name="Liang B."/>
            <person name="Liao S.G."/>
            <person name="Mu D."/>
            <person name="Ma Y.Y."/>
            <person name="Niu Y.Y."/>
            <person name="Sun X.Q."/>
            <person name="Xia J.Q."/>
            <person name="Xiao J."/>
            <person name="Xiong Z.Q."/>
            <person name="Xu L."/>
            <person name="Yang L."/>
            <person name="Zhang Y."/>
            <person name="Zhao W."/>
            <person name="Zhao X.D."/>
            <person name="Zheng Y.T."/>
            <person name="Zhou J.M."/>
            <person name="Zhu Y.B."/>
            <person name="Zhang G.J."/>
            <person name="Wang J."/>
            <person name="Yao Y.G."/>
        </authorList>
    </citation>
    <scope>NUCLEOTIDE SEQUENCE [LARGE SCALE GENOMIC DNA]</scope>
</reference>
<dbReference type="EMBL" id="KB320836">
    <property type="protein sequence ID" value="ELW62131.1"/>
    <property type="molecule type" value="Genomic_DNA"/>
</dbReference>
<dbReference type="Proteomes" id="UP000011518">
    <property type="component" value="Unassembled WGS sequence"/>
</dbReference>
<reference evidence="5" key="1">
    <citation type="submission" date="2012-07" db="EMBL/GenBank/DDBJ databases">
        <title>Genome of the Chinese tree shrew, a rising model animal genetically related to primates.</title>
        <authorList>
            <person name="Zhang G."/>
            <person name="Fan Y."/>
            <person name="Yao Y."/>
            <person name="Huang Z."/>
        </authorList>
    </citation>
    <scope>NUCLEOTIDE SEQUENCE [LARGE SCALE GENOMIC DNA]</scope>
</reference>
<dbReference type="PANTHER" id="PTHR31450:SF3">
    <property type="entry name" value="TYPE III ENDOSOME MEMBRANE PROTEIN TEMP"/>
    <property type="match status" value="1"/>
</dbReference>
<evidence type="ECO:0000256" key="3">
    <source>
        <dbReference type="SAM" id="SignalP"/>
    </source>
</evidence>
<dbReference type="PANTHER" id="PTHR31450">
    <property type="entry name" value="LEUCINE-RICH REPEAT-CONTAINING PROTEIN 19 LRRC19 FAMILY MEMBER"/>
    <property type="match status" value="1"/>
</dbReference>
<keyword evidence="3" id="KW-0732">Signal</keyword>
<dbReference type="AlphaFoldDB" id="L9KHD9"/>
<dbReference type="STRING" id="246437.L9KHD9"/>
<keyword evidence="2" id="KW-0812">Transmembrane</keyword>
<dbReference type="InParanoid" id="L9KHD9"/>
<dbReference type="eggNOG" id="ENOG502S614">
    <property type="taxonomic scope" value="Eukaryota"/>
</dbReference>
<evidence type="ECO:0008006" key="6">
    <source>
        <dbReference type="Google" id="ProtNLM"/>
    </source>
</evidence>
<sequence>MVILLCLCHPASLPLGQGVCLLQGEVEGQRFAGRAEGRVDNHDGQLSVTVVQPWCVCSTLTRLWVCPERAPVAKPDPCTSLMGPSELPTASAMTPGPGTGARAWPVLVGVVVGAVVLSLLIALAAKCHFCRQYRASYQHRPLPRSGRGSCPEVGEDEDDDGFIEDNYIQPGTGEVGTGGSRHQFSL</sequence>
<feature type="region of interest" description="Disordered" evidence="1">
    <location>
        <begin position="167"/>
        <end position="186"/>
    </location>
</feature>
<evidence type="ECO:0000256" key="2">
    <source>
        <dbReference type="SAM" id="Phobius"/>
    </source>
</evidence>
<dbReference type="FunCoup" id="L9KHD9">
    <property type="interactions" value="9"/>
</dbReference>
<name>L9KHD9_TUPCH</name>
<gene>
    <name evidence="4" type="ORF">TREES_T100004197</name>
</gene>
<proteinExistence type="predicted"/>
<keyword evidence="2" id="KW-0472">Membrane</keyword>
<feature type="chain" id="PRO_5003999481" description="Type III endosome membrane protein TEMP" evidence="3">
    <location>
        <begin position="19"/>
        <end position="186"/>
    </location>
</feature>
<keyword evidence="5" id="KW-1185">Reference proteome</keyword>
<keyword evidence="2" id="KW-1133">Transmembrane helix</keyword>